<protein>
    <submittedName>
        <fullName evidence="4">NUDIX domain-containing protein</fullName>
    </submittedName>
</protein>
<dbReference type="PANTHER" id="PTHR43736">
    <property type="entry name" value="ADP-RIBOSE PYROPHOSPHATASE"/>
    <property type="match status" value="1"/>
</dbReference>
<dbReference type="InterPro" id="IPR029401">
    <property type="entry name" value="Nudix_N"/>
</dbReference>
<dbReference type="EMBL" id="DRBC01000282">
    <property type="protein sequence ID" value="HDN85033.1"/>
    <property type="molecule type" value="Genomic_DNA"/>
</dbReference>
<feature type="domain" description="Nudix hydrolase" evidence="3">
    <location>
        <begin position="168"/>
        <end position="294"/>
    </location>
</feature>
<dbReference type="InterPro" id="IPR015797">
    <property type="entry name" value="NUDIX_hydrolase-like_dom_sf"/>
</dbReference>
<dbReference type="GO" id="GO:0016787">
    <property type="term" value="F:hydrolase activity"/>
    <property type="evidence" value="ECO:0007669"/>
    <property type="project" value="UniProtKB-KW"/>
</dbReference>
<keyword evidence="1 2" id="KW-0378">Hydrolase</keyword>
<sequence length="300" mass="33322">MFSIKFCQKCGGKLAVKEIDGRNRLVCEVCGRVHYQNPIPVVVAVLKKSDERKIGLVKRAIPPQLGKWALPGGFVEVDESPEEAVIREVKEEIGAEGKVQGLIGVQSDDSKLYGKVIVIGYEVVLINDNLLIGNEVQEFKFFPLSDHPPLAFPSHTAILQKFEKTYKNPVPTVDAIVEINGGIVMVKRKNPPYGWALPGGFVDYGESLEEAVVREVKEEINLKVTRLAQFHTYSDPDRDPRFHTITTVFIVKATGSLKAGDDAKNVGVFAPDELPDDIAFDHGKIIKDYLKSKNKQDKLQ</sequence>
<comment type="similarity">
    <text evidence="2">Belongs to the Nudix hydrolase family.</text>
</comment>
<dbReference type="Gene3D" id="3.90.79.10">
    <property type="entry name" value="Nucleoside Triphosphate Pyrophosphohydrolase"/>
    <property type="match status" value="2"/>
</dbReference>
<evidence type="ECO:0000313" key="4">
    <source>
        <dbReference type="EMBL" id="HDN85033.1"/>
    </source>
</evidence>
<dbReference type="PROSITE" id="PS00893">
    <property type="entry name" value="NUDIX_BOX"/>
    <property type="match status" value="2"/>
</dbReference>
<organism evidence="5 6">
    <name type="scientific">Aerophobetes bacterium</name>
    <dbReference type="NCBI Taxonomy" id="2030807"/>
    <lineage>
        <taxon>Bacteria</taxon>
        <taxon>Candidatus Aerophobota</taxon>
    </lineage>
</organism>
<dbReference type="Pfam" id="PF14803">
    <property type="entry name" value="Zn_ribbon_Nudix"/>
    <property type="match status" value="1"/>
</dbReference>
<dbReference type="InterPro" id="IPR020084">
    <property type="entry name" value="NUDIX_hydrolase_CS"/>
</dbReference>
<evidence type="ECO:0000313" key="6">
    <source>
        <dbReference type="Proteomes" id="UP000267654"/>
    </source>
</evidence>
<dbReference type="CDD" id="cd02883">
    <property type="entry name" value="NUDIX_Hydrolase"/>
    <property type="match status" value="1"/>
</dbReference>
<proteinExistence type="inferred from homology"/>
<dbReference type="Gene3D" id="2.20.70.10">
    <property type="match status" value="1"/>
</dbReference>
<dbReference type="Pfam" id="PF00293">
    <property type="entry name" value="NUDIX"/>
    <property type="match status" value="2"/>
</dbReference>
<dbReference type="InterPro" id="IPR020476">
    <property type="entry name" value="Nudix_hydrolase"/>
</dbReference>
<dbReference type="InterPro" id="IPR001529">
    <property type="entry name" value="Zn_ribbon_RPB9"/>
</dbReference>
<name>A0A662DLD9_UNCAE</name>
<dbReference type="SMART" id="SM00661">
    <property type="entry name" value="RPOL9"/>
    <property type="match status" value="1"/>
</dbReference>
<gene>
    <name evidence="5" type="ORF">DRI96_00430</name>
    <name evidence="4" type="ORF">ENG47_04685</name>
</gene>
<reference evidence="5 6" key="1">
    <citation type="submission" date="2018-06" db="EMBL/GenBank/DDBJ databases">
        <title>Extensive metabolic versatility and redundancy in microbially diverse, dynamic hydrothermal sediments.</title>
        <authorList>
            <person name="Dombrowski N."/>
            <person name="Teske A."/>
            <person name="Baker B.J."/>
        </authorList>
    </citation>
    <scope>NUCLEOTIDE SEQUENCE [LARGE SCALE GENOMIC DNA]</scope>
    <source>
        <strain evidence="5">B19_G9</strain>
    </source>
</reference>
<dbReference type="Proteomes" id="UP000885660">
    <property type="component" value="Unassembled WGS sequence"/>
</dbReference>
<dbReference type="AlphaFoldDB" id="A0A662DLD9"/>
<evidence type="ECO:0000256" key="1">
    <source>
        <dbReference type="ARBA" id="ARBA00022801"/>
    </source>
</evidence>
<comment type="caution">
    <text evidence="5">The sequence shown here is derived from an EMBL/GenBank/DDBJ whole genome shotgun (WGS) entry which is preliminary data.</text>
</comment>
<dbReference type="EMBL" id="QMQB01000009">
    <property type="protein sequence ID" value="RLE15113.1"/>
    <property type="molecule type" value="Genomic_DNA"/>
</dbReference>
<dbReference type="InterPro" id="IPR000086">
    <property type="entry name" value="NUDIX_hydrolase_dom"/>
</dbReference>
<dbReference type="PANTHER" id="PTHR43736:SF1">
    <property type="entry name" value="DIHYDRONEOPTERIN TRIPHOSPHATE DIPHOSPHATASE"/>
    <property type="match status" value="1"/>
</dbReference>
<dbReference type="PROSITE" id="PS51462">
    <property type="entry name" value="NUDIX"/>
    <property type="match status" value="2"/>
</dbReference>
<evidence type="ECO:0000259" key="3">
    <source>
        <dbReference type="PROSITE" id="PS51462"/>
    </source>
</evidence>
<dbReference type="CDD" id="cd18873">
    <property type="entry name" value="NUDIX_NadM_like"/>
    <property type="match status" value="1"/>
</dbReference>
<evidence type="ECO:0000313" key="5">
    <source>
        <dbReference type="EMBL" id="RLE15113.1"/>
    </source>
</evidence>
<dbReference type="PRINTS" id="PR00502">
    <property type="entry name" value="NUDIXFAMILY"/>
</dbReference>
<dbReference type="SUPFAM" id="SSF55811">
    <property type="entry name" value="Nudix"/>
    <property type="match status" value="2"/>
</dbReference>
<evidence type="ECO:0000256" key="2">
    <source>
        <dbReference type="RuleBase" id="RU003476"/>
    </source>
</evidence>
<reference evidence="4" key="2">
    <citation type="journal article" date="2020" name="mSystems">
        <title>Genome- and Community-Level Interaction Insights into Carbon Utilization and Element Cycling Functions of Hydrothermarchaeota in Hydrothermal Sediment.</title>
        <authorList>
            <person name="Zhou Z."/>
            <person name="Liu Y."/>
            <person name="Xu W."/>
            <person name="Pan J."/>
            <person name="Luo Z.H."/>
            <person name="Li M."/>
        </authorList>
    </citation>
    <scope>NUCLEOTIDE SEQUENCE [LARGE SCALE GENOMIC DNA]</scope>
    <source>
        <strain evidence="4">HyVt-219</strain>
    </source>
</reference>
<accession>A0A662DLD9</accession>
<dbReference type="GO" id="GO:0006351">
    <property type="term" value="P:DNA-templated transcription"/>
    <property type="evidence" value="ECO:0007669"/>
    <property type="project" value="InterPro"/>
</dbReference>
<dbReference type="Proteomes" id="UP000267654">
    <property type="component" value="Unassembled WGS sequence"/>
</dbReference>
<feature type="domain" description="Nudix hydrolase" evidence="3">
    <location>
        <begin position="36"/>
        <end position="165"/>
    </location>
</feature>